<dbReference type="GO" id="GO:0038023">
    <property type="term" value="F:signaling receptor activity"/>
    <property type="evidence" value="ECO:0007669"/>
    <property type="project" value="InterPro"/>
</dbReference>
<name>A0A329EA52_VIBDI</name>
<dbReference type="InterPro" id="IPR010105">
    <property type="entry name" value="TonB_sidphr_rcpt"/>
</dbReference>
<dbReference type="PROSITE" id="PS52016">
    <property type="entry name" value="TONB_DEPENDENT_REC_3"/>
    <property type="match status" value="1"/>
</dbReference>
<evidence type="ECO:0000256" key="10">
    <source>
        <dbReference type="ARBA" id="ARBA00023077"/>
    </source>
</evidence>
<evidence type="ECO:0000256" key="9">
    <source>
        <dbReference type="ARBA" id="ARBA00023065"/>
    </source>
</evidence>
<dbReference type="PANTHER" id="PTHR32552:SF68">
    <property type="entry name" value="FERRICHROME OUTER MEMBRANE TRANSPORTER_PHAGE RECEPTOR"/>
    <property type="match status" value="1"/>
</dbReference>
<organism evidence="19 20">
    <name type="scientific">Vibrio diazotrophicus</name>
    <dbReference type="NCBI Taxonomy" id="685"/>
    <lineage>
        <taxon>Bacteria</taxon>
        <taxon>Pseudomonadati</taxon>
        <taxon>Pseudomonadota</taxon>
        <taxon>Gammaproteobacteria</taxon>
        <taxon>Vibrionales</taxon>
        <taxon>Vibrionaceae</taxon>
        <taxon>Vibrio</taxon>
    </lineage>
</organism>
<keyword evidence="6 14" id="KW-0812">Transmembrane</keyword>
<accession>A0A329EA52</accession>
<protein>
    <submittedName>
        <fullName evidence="19">Iron complex outermembrane receptor protein</fullName>
    </submittedName>
</protein>
<evidence type="ECO:0000256" key="8">
    <source>
        <dbReference type="ARBA" id="ARBA00023004"/>
    </source>
</evidence>
<evidence type="ECO:0000256" key="6">
    <source>
        <dbReference type="ARBA" id="ARBA00022692"/>
    </source>
</evidence>
<gene>
    <name evidence="19" type="ORF">DET48_1097</name>
</gene>
<dbReference type="SUPFAM" id="SSF56935">
    <property type="entry name" value="Porins"/>
    <property type="match status" value="1"/>
</dbReference>
<evidence type="ECO:0000256" key="4">
    <source>
        <dbReference type="ARBA" id="ARBA00022452"/>
    </source>
</evidence>
<keyword evidence="12 19" id="KW-0675">Receptor</keyword>
<dbReference type="GO" id="GO:0009279">
    <property type="term" value="C:cell outer membrane"/>
    <property type="evidence" value="ECO:0007669"/>
    <property type="project" value="UniProtKB-SubCell"/>
</dbReference>
<evidence type="ECO:0000256" key="12">
    <source>
        <dbReference type="ARBA" id="ARBA00023170"/>
    </source>
</evidence>
<evidence type="ECO:0000256" key="2">
    <source>
        <dbReference type="ARBA" id="ARBA00009810"/>
    </source>
</evidence>
<dbReference type="InterPro" id="IPR037066">
    <property type="entry name" value="Plug_dom_sf"/>
</dbReference>
<dbReference type="InterPro" id="IPR012910">
    <property type="entry name" value="Plug_dom"/>
</dbReference>
<dbReference type="FunFam" id="2.170.130.10:FF:000001">
    <property type="entry name" value="Catecholate siderophore TonB-dependent receptor"/>
    <property type="match status" value="1"/>
</dbReference>
<reference evidence="19 20" key="1">
    <citation type="submission" date="2018-06" db="EMBL/GenBank/DDBJ databases">
        <title>Freshwater and sediment microbial communities from various areas in North America, analyzing microbe dynamics in response to fracking.</title>
        <authorList>
            <person name="Lamendella R."/>
        </authorList>
    </citation>
    <scope>NUCLEOTIDE SEQUENCE [LARGE SCALE GENOMIC DNA]</scope>
    <source>
        <strain evidence="19 20">99A</strain>
    </source>
</reference>
<keyword evidence="5" id="KW-0410">Iron transport</keyword>
<comment type="caution">
    <text evidence="19">The sequence shown here is derived from an EMBL/GenBank/DDBJ whole genome shotgun (WGS) entry which is preliminary data.</text>
</comment>
<feature type="domain" description="TonB-dependent receptor plug" evidence="18">
    <location>
        <begin position="66"/>
        <end position="162"/>
    </location>
</feature>
<evidence type="ECO:0000256" key="14">
    <source>
        <dbReference type="PROSITE-ProRule" id="PRU01360"/>
    </source>
</evidence>
<dbReference type="EMBL" id="QLTR01000009">
    <property type="protein sequence ID" value="RAS64374.1"/>
    <property type="molecule type" value="Genomic_DNA"/>
</dbReference>
<evidence type="ECO:0000256" key="13">
    <source>
        <dbReference type="ARBA" id="ARBA00023237"/>
    </source>
</evidence>
<evidence type="ECO:0000259" key="17">
    <source>
        <dbReference type="Pfam" id="PF00593"/>
    </source>
</evidence>
<evidence type="ECO:0000313" key="20">
    <source>
        <dbReference type="Proteomes" id="UP000248729"/>
    </source>
</evidence>
<feature type="chain" id="PRO_5016267658" evidence="16">
    <location>
        <begin position="26"/>
        <end position="678"/>
    </location>
</feature>
<dbReference type="InterPro" id="IPR039426">
    <property type="entry name" value="TonB-dep_rcpt-like"/>
</dbReference>
<keyword evidence="10 15" id="KW-0798">TonB box</keyword>
<evidence type="ECO:0000313" key="19">
    <source>
        <dbReference type="EMBL" id="RAS64374.1"/>
    </source>
</evidence>
<sequence length="678" mass="75016">MNKLLTQAPLAVAISSTLVALSTVASEQANSSPSATETIQVYGYQYEGYAEHMPQSGTKTDVEWLDVPQAVSVVTKTEMQDRGAVRLVDALDGVAGVNNTLGEGSRDQFMIRGFDSLNDIYRDGMRDDGTLQSYRSLANVERVEIVKGPSGALYGRGSAGGIINLVTKRANGENFTYAKGSVGSNSQYVGQIDSSMSLSDKVNGRINLEYRQSDSYVDHVDSNDFFIAPTIRVLPAEGHTIDIDVEYAHQELVPYRGVPSKNGKPVDVPISTYFGGTNDYQESDSIRVAADYEWRLSEQWVWNNRAAFNQIELEQKGTRQGKVTGDDVSQTVNNFGYDPRTTTTIQSELIWETNVNQLMLGADFNQIDIDLTLASDKTLPLQNIYNPVAGLTPDPGFKPFRKNTTTTTAVYVQDVYTLGDLSLIGNVRYDSMDLEQQKAGADKEKLDDDKVSYRTGLVYRINYDTSVYASLARSWQLPYAGTYINPKLAEFFHTDLKEVGVKAYLLDNALMLNAALFQIDQEQPQTNVDGDVIDKIEVRHQGIELEARGQITKQWDISVGYSYLDAEDKATGKKPNDVSDHLFSLWSTYQLDDNWRLGGGVKYVGDRYAGDDEAVALGDYITMDLMAAYTSGRHKIQANAYNILDEKYILGATNGTSGLNQIGYGAPAEFMLSYGYQL</sequence>
<dbReference type="InterPro" id="IPR036942">
    <property type="entry name" value="Beta-barrel_TonB_sf"/>
</dbReference>
<keyword evidence="4 14" id="KW-1134">Transmembrane beta strand</keyword>
<evidence type="ECO:0000256" key="7">
    <source>
        <dbReference type="ARBA" id="ARBA00022729"/>
    </source>
</evidence>
<keyword evidence="3 14" id="KW-0813">Transport</keyword>
<keyword evidence="13 14" id="KW-0998">Cell outer membrane</keyword>
<comment type="subcellular location">
    <subcellularLocation>
        <location evidence="1 14">Cell outer membrane</location>
        <topology evidence="1 14">Multi-pass membrane protein</topology>
    </subcellularLocation>
</comment>
<feature type="domain" description="TonB-dependent receptor-like beta-barrel" evidence="17">
    <location>
        <begin position="271"/>
        <end position="643"/>
    </location>
</feature>
<dbReference type="InterPro" id="IPR000531">
    <property type="entry name" value="Beta-barrel_TonB"/>
</dbReference>
<dbReference type="Gene3D" id="2.170.130.10">
    <property type="entry name" value="TonB-dependent receptor, plug domain"/>
    <property type="match status" value="1"/>
</dbReference>
<proteinExistence type="inferred from homology"/>
<comment type="similarity">
    <text evidence="2 14 15">Belongs to the TonB-dependent receptor family.</text>
</comment>
<evidence type="ECO:0000256" key="11">
    <source>
        <dbReference type="ARBA" id="ARBA00023136"/>
    </source>
</evidence>
<keyword evidence="8" id="KW-0408">Iron</keyword>
<feature type="signal peptide" evidence="16">
    <location>
        <begin position="1"/>
        <end position="25"/>
    </location>
</feature>
<evidence type="ECO:0000256" key="3">
    <source>
        <dbReference type="ARBA" id="ARBA00022448"/>
    </source>
</evidence>
<evidence type="ECO:0000259" key="18">
    <source>
        <dbReference type="Pfam" id="PF07715"/>
    </source>
</evidence>
<evidence type="ECO:0000256" key="16">
    <source>
        <dbReference type="SAM" id="SignalP"/>
    </source>
</evidence>
<dbReference type="Proteomes" id="UP000248729">
    <property type="component" value="Unassembled WGS sequence"/>
</dbReference>
<keyword evidence="11 14" id="KW-0472">Membrane</keyword>
<keyword evidence="9" id="KW-0406">Ion transport</keyword>
<dbReference type="Gene3D" id="2.40.170.20">
    <property type="entry name" value="TonB-dependent receptor, beta-barrel domain"/>
    <property type="match status" value="1"/>
</dbReference>
<dbReference type="CDD" id="cd01347">
    <property type="entry name" value="ligand_gated_channel"/>
    <property type="match status" value="1"/>
</dbReference>
<dbReference type="Pfam" id="PF07715">
    <property type="entry name" value="Plug"/>
    <property type="match status" value="1"/>
</dbReference>
<dbReference type="AlphaFoldDB" id="A0A329EA52"/>
<dbReference type="RefSeq" id="WP_112403717.1">
    <property type="nucleotide sequence ID" value="NZ_QLTR01000009.1"/>
</dbReference>
<evidence type="ECO:0000256" key="15">
    <source>
        <dbReference type="RuleBase" id="RU003357"/>
    </source>
</evidence>
<dbReference type="GO" id="GO:0015891">
    <property type="term" value="P:siderophore transport"/>
    <property type="evidence" value="ECO:0007669"/>
    <property type="project" value="InterPro"/>
</dbReference>
<evidence type="ECO:0000256" key="5">
    <source>
        <dbReference type="ARBA" id="ARBA00022496"/>
    </source>
</evidence>
<dbReference type="PANTHER" id="PTHR32552">
    <property type="entry name" value="FERRICHROME IRON RECEPTOR-RELATED"/>
    <property type="match status" value="1"/>
</dbReference>
<dbReference type="Pfam" id="PF00593">
    <property type="entry name" value="TonB_dep_Rec_b-barrel"/>
    <property type="match status" value="1"/>
</dbReference>
<dbReference type="NCBIfam" id="TIGR01783">
    <property type="entry name" value="TonB-siderophor"/>
    <property type="match status" value="1"/>
</dbReference>
<evidence type="ECO:0000256" key="1">
    <source>
        <dbReference type="ARBA" id="ARBA00004571"/>
    </source>
</evidence>
<dbReference type="GO" id="GO:0015344">
    <property type="term" value="F:siderophore uptake transmembrane transporter activity"/>
    <property type="evidence" value="ECO:0007669"/>
    <property type="project" value="TreeGrafter"/>
</dbReference>
<keyword evidence="7 16" id="KW-0732">Signal</keyword>